<proteinExistence type="predicted"/>
<reference evidence="1 2" key="1">
    <citation type="submission" date="2020-04" db="EMBL/GenBank/DDBJ databases">
        <authorList>
            <person name="Alioto T."/>
            <person name="Alioto T."/>
            <person name="Gomez Garrido J."/>
        </authorList>
    </citation>
    <scope>NUCLEOTIDE SEQUENCE [LARGE SCALE GENOMIC DNA]</scope>
</reference>
<dbReference type="AlphaFoldDB" id="A0A8S1E3A1"/>
<comment type="caution">
    <text evidence="1">The sequence shown here is derived from an EMBL/GenBank/DDBJ whole genome shotgun (WGS) entry which is preliminary data.</text>
</comment>
<evidence type="ECO:0000313" key="2">
    <source>
        <dbReference type="Proteomes" id="UP000494165"/>
    </source>
</evidence>
<protein>
    <submittedName>
        <fullName evidence="1">Uncharacterized protein</fullName>
    </submittedName>
</protein>
<accession>A0A8S1E3A1</accession>
<name>A0A8S1E3A1_9INSE</name>
<keyword evidence="2" id="KW-1185">Reference proteome</keyword>
<dbReference type="EMBL" id="CADEPI010000571">
    <property type="protein sequence ID" value="CAB3387411.1"/>
    <property type="molecule type" value="Genomic_DNA"/>
</dbReference>
<evidence type="ECO:0000313" key="1">
    <source>
        <dbReference type="EMBL" id="CAB3387411.1"/>
    </source>
</evidence>
<dbReference type="Proteomes" id="UP000494165">
    <property type="component" value="Unassembled WGS sequence"/>
</dbReference>
<sequence>MNATLRSDRAGCLFFQANDKIDGLSIDCSDGTSKMFPNDFTINKLELDVGISVLNIIECEPDDDNSIIVFRTLYNCQNEILLPNNKEITGCNNITRSTWKSTPACACFA</sequence>
<organism evidence="1 2">
    <name type="scientific">Cloeon dipterum</name>
    <dbReference type="NCBI Taxonomy" id="197152"/>
    <lineage>
        <taxon>Eukaryota</taxon>
        <taxon>Metazoa</taxon>
        <taxon>Ecdysozoa</taxon>
        <taxon>Arthropoda</taxon>
        <taxon>Hexapoda</taxon>
        <taxon>Insecta</taxon>
        <taxon>Pterygota</taxon>
        <taxon>Palaeoptera</taxon>
        <taxon>Ephemeroptera</taxon>
        <taxon>Pisciforma</taxon>
        <taxon>Baetidae</taxon>
        <taxon>Cloeon</taxon>
    </lineage>
</organism>
<gene>
    <name evidence="1" type="ORF">CLODIP_2_CD08585</name>
</gene>